<dbReference type="NCBIfam" id="NF033542">
    <property type="entry name" value="transpos_IS110"/>
    <property type="match status" value="1"/>
</dbReference>
<reference evidence="3 4" key="1">
    <citation type="submission" date="2018-03" db="EMBL/GenBank/DDBJ databases">
        <title>Bioinformatic expansion and discovery of thiopeptide antibiotics.</title>
        <authorList>
            <person name="Schwalen C.J."/>
            <person name="Hudson G.A."/>
            <person name="Mitchell D.A."/>
        </authorList>
    </citation>
    <scope>NUCLEOTIDE SEQUENCE [LARGE SCALE GENOMIC DNA]</scope>
    <source>
        <strain evidence="3 4">NRRL 8041</strain>
    </source>
</reference>
<evidence type="ECO:0000313" key="3">
    <source>
        <dbReference type="EMBL" id="PYC64780.1"/>
    </source>
</evidence>
<dbReference type="InterPro" id="IPR003346">
    <property type="entry name" value="Transposase_20"/>
</dbReference>
<name>A0A318NB74_9ACTN</name>
<dbReference type="Pfam" id="PF01548">
    <property type="entry name" value="DEDD_Tnp_IS110"/>
    <property type="match status" value="1"/>
</dbReference>
<protein>
    <submittedName>
        <fullName evidence="3">IS110 family transposase</fullName>
    </submittedName>
</protein>
<gene>
    <name evidence="3" type="ORF">C7C45_29880</name>
</gene>
<dbReference type="AlphaFoldDB" id="A0A318NB74"/>
<dbReference type="RefSeq" id="WP_110567721.1">
    <property type="nucleotide sequence ID" value="NZ_PYBV01000050.1"/>
</dbReference>
<dbReference type="Proteomes" id="UP000248333">
    <property type="component" value="Unassembled WGS sequence"/>
</dbReference>
<dbReference type="OrthoDB" id="4337860at2"/>
<dbReference type="EMBL" id="PYBV01000050">
    <property type="protein sequence ID" value="PYC64780.1"/>
    <property type="molecule type" value="Genomic_DNA"/>
</dbReference>
<dbReference type="InterPro" id="IPR002525">
    <property type="entry name" value="Transp_IS110-like_N"/>
</dbReference>
<comment type="caution">
    <text evidence="3">The sequence shown here is derived from an EMBL/GenBank/DDBJ whole genome shotgun (WGS) entry which is preliminary data.</text>
</comment>
<keyword evidence="4" id="KW-1185">Reference proteome</keyword>
<feature type="domain" description="Transposase IS110-like N-terminal" evidence="1">
    <location>
        <begin position="16"/>
        <end position="164"/>
    </location>
</feature>
<dbReference type="GO" id="GO:0003677">
    <property type="term" value="F:DNA binding"/>
    <property type="evidence" value="ECO:0007669"/>
    <property type="project" value="InterPro"/>
</dbReference>
<dbReference type="GO" id="GO:0006313">
    <property type="term" value="P:DNA transposition"/>
    <property type="evidence" value="ECO:0007669"/>
    <property type="project" value="InterPro"/>
</dbReference>
<dbReference type="PANTHER" id="PTHR33055">
    <property type="entry name" value="TRANSPOSASE FOR INSERTION SEQUENCE ELEMENT IS1111A"/>
    <property type="match status" value="1"/>
</dbReference>
<dbReference type="Pfam" id="PF02371">
    <property type="entry name" value="Transposase_20"/>
    <property type="match status" value="1"/>
</dbReference>
<dbReference type="InterPro" id="IPR047650">
    <property type="entry name" value="Transpos_IS110"/>
</dbReference>
<evidence type="ECO:0000313" key="4">
    <source>
        <dbReference type="Proteomes" id="UP000248333"/>
    </source>
</evidence>
<proteinExistence type="predicted"/>
<sequence length="359" mass="39283">MAQIVERVTDRYDVVVGVDTHTDTHTAAVLDRFGAVLAQVTVSTDADGLSRLLAFAAAHTPPDGRRLWAVEGTRAHGQGLCRLLTAAGEPLCEAPKPAAAARRRGGKSDQLDAVAAAHAVLALSADRVAVPRSDGPREALRLLLVCRRHHSDTRTATVNLVKALILTADDTLRHALRGLSTTHQIARLAALDLPESTHLPIEEHTRRRELSTLARHIHTLDAALADNHRRLRALVTDLCPPLLDQPGVGPVTAAIALTAWSHPGRVRSEAAYATLAGAAPIPVASGRTDRHRLNRGGDRTLNSALHTIALTRRRIHPETRDYINRRRTEGRTTREITRCLKRYIARQLYRIITTHHRTS</sequence>
<dbReference type="PANTHER" id="PTHR33055:SF16">
    <property type="entry name" value="TRANSPOSASE FOR INSERTION SEQUENCE ELEMENT IS1547"/>
    <property type="match status" value="1"/>
</dbReference>
<evidence type="ECO:0000259" key="1">
    <source>
        <dbReference type="Pfam" id="PF01548"/>
    </source>
</evidence>
<evidence type="ECO:0000259" key="2">
    <source>
        <dbReference type="Pfam" id="PF02371"/>
    </source>
</evidence>
<accession>A0A318NB74</accession>
<feature type="domain" description="Transposase IS116/IS110/IS902 C-terminal" evidence="2">
    <location>
        <begin position="242"/>
        <end position="323"/>
    </location>
</feature>
<organism evidence="3 4">
    <name type="scientific">Micromonospora arborensis</name>
    <dbReference type="NCBI Taxonomy" id="2116518"/>
    <lineage>
        <taxon>Bacteria</taxon>
        <taxon>Bacillati</taxon>
        <taxon>Actinomycetota</taxon>
        <taxon>Actinomycetes</taxon>
        <taxon>Micromonosporales</taxon>
        <taxon>Micromonosporaceae</taxon>
        <taxon>Micromonospora</taxon>
    </lineage>
</organism>
<dbReference type="GO" id="GO:0004803">
    <property type="term" value="F:transposase activity"/>
    <property type="evidence" value="ECO:0007669"/>
    <property type="project" value="InterPro"/>
</dbReference>